<dbReference type="EMBL" id="BBVC01000017">
    <property type="protein sequence ID" value="GAO97777.1"/>
    <property type="molecule type" value="Genomic_DNA"/>
</dbReference>
<keyword evidence="2" id="KW-1185">Reference proteome</keyword>
<dbReference type="STRING" id="1629334.Cva_00417"/>
<protein>
    <submittedName>
        <fullName evidence="1">Uncharacterized protein</fullName>
    </submittedName>
</protein>
<comment type="caution">
    <text evidence="1">The sequence shown here is derived from an EMBL/GenBank/DDBJ whole genome shotgun (WGS) entry which is preliminary data.</text>
</comment>
<evidence type="ECO:0000313" key="1">
    <source>
        <dbReference type="EMBL" id="GAO97777.1"/>
    </source>
</evidence>
<dbReference type="Proteomes" id="UP000036771">
    <property type="component" value="Unassembled WGS sequence"/>
</dbReference>
<reference evidence="1 2" key="1">
    <citation type="submission" date="2015-03" db="EMBL/GenBank/DDBJ databases">
        <title>Caedibacter varicaedens, whole genome shotgun sequence.</title>
        <authorList>
            <person name="Suzuki H."/>
            <person name="Dapper A.L."/>
            <person name="Gibson A.K."/>
            <person name="Jackson C."/>
            <person name="Lee H."/>
            <person name="Pejaver V.R."/>
            <person name="Doak T."/>
            <person name="Lynch M."/>
        </authorList>
    </citation>
    <scope>NUCLEOTIDE SEQUENCE [LARGE SCALE GENOMIC DNA]</scope>
</reference>
<organism evidence="1 2">
    <name type="scientific">Caedimonas varicaedens</name>
    <dbReference type="NCBI Taxonomy" id="1629334"/>
    <lineage>
        <taxon>Bacteria</taxon>
        <taxon>Pseudomonadati</taxon>
        <taxon>Pseudomonadota</taxon>
        <taxon>Alphaproteobacteria</taxon>
        <taxon>Holosporales</taxon>
        <taxon>Caedimonadaceae</taxon>
        <taxon>Caedimonas</taxon>
    </lineage>
</organism>
<evidence type="ECO:0000313" key="2">
    <source>
        <dbReference type="Proteomes" id="UP000036771"/>
    </source>
</evidence>
<sequence>MMLNTRDQELSFVSDSGAFALSSPLRERYARRTGVLAFPFRHTPFDLPVNLSERRDRLSLLFQGRKNVLPAGYLGGLSLFQGRQNP</sequence>
<accession>A0A0K8MBD8</accession>
<gene>
    <name evidence="1" type="ORF">Cva_00417</name>
</gene>
<name>A0A0K8MBD8_9PROT</name>
<proteinExistence type="predicted"/>
<dbReference type="AlphaFoldDB" id="A0A0K8MBD8"/>